<sequence length="198" mass="22197">MGNRFIHNNVGRFMMVGTLETQAINKHKLHNHNNKDVLSMAPGPFDFGGKCHEINSPASEESFCQPAIFNLIQWGEEAPLQKEKWKKRGRGIGRLPCLSPMRGRGIFSYWKFSDIMLSSVPDCHSSYDGSQDVPKASPSYFNFFGNGNSLDLDFSDQRRGTAATHRSVDVAWLKECTEMLGSESGDHFTAEELGRHPS</sequence>
<name>A0AAW1VQ03_RUBAR</name>
<accession>A0AAW1VQ03</accession>
<dbReference type="Proteomes" id="UP001457282">
    <property type="component" value="Unassembled WGS sequence"/>
</dbReference>
<reference evidence="1 2" key="1">
    <citation type="journal article" date="2023" name="G3 (Bethesda)">
        <title>A chromosome-length genome assembly and annotation of blackberry (Rubus argutus, cv. 'Hillquist').</title>
        <authorList>
            <person name="Bruna T."/>
            <person name="Aryal R."/>
            <person name="Dudchenko O."/>
            <person name="Sargent D.J."/>
            <person name="Mead D."/>
            <person name="Buti M."/>
            <person name="Cavallini A."/>
            <person name="Hytonen T."/>
            <person name="Andres J."/>
            <person name="Pham M."/>
            <person name="Weisz D."/>
            <person name="Mascagni F."/>
            <person name="Usai G."/>
            <person name="Natali L."/>
            <person name="Bassil N."/>
            <person name="Fernandez G.E."/>
            <person name="Lomsadze A."/>
            <person name="Armour M."/>
            <person name="Olukolu B."/>
            <person name="Poorten T."/>
            <person name="Britton C."/>
            <person name="Davik J."/>
            <person name="Ashrafi H."/>
            <person name="Aiden E.L."/>
            <person name="Borodovsky M."/>
            <person name="Worthington M."/>
        </authorList>
    </citation>
    <scope>NUCLEOTIDE SEQUENCE [LARGE SCALE GENOMIC DNA]</scope>
    <source>
        <strain evidence="1">PI 553951</strain>
    </source>
</reference>
<dbReference type="EMBL" id="JBEDUW010000121">
    <property type="protein sequence ID" value="KAK9905434.1"/>
    <property type="molecule type" value="Genomic_DNA"/>
</dbReference>
<evidence type="ECO:0000313" key="2">
    <source>
        <dbReference type="Proteomes" id="UP001457282"/>
    </source>
</evidence>
<gene>
    <name evidence="1" type="ORF">M0R45_000158</name>
</gene>
<proteinExistence type="predicted"/>
<protein>
    <submittedName>
        <fullName evidence="1">Uncharacterized protein</fullName>
    </submittedName>
</protein>
<evidence type="ECO:0000313" key="1">
    <source>
        <dbReference type="EMBL" id="KAK9905434.1"/>
    </source>
</evidence>
<organism evidence="1 2">
    <name type="scientific">Rubus argutus</name>
    <name type="common">Southern blackberry</name>
    <dbReference type="NCBI Taxonomy" id="59490"/>
    <lineage>
        <taxon>Eukaryota</taxon>
        <taxon>Viridiplantae</taxon>
        <taxon>Streptophyta</taxon>
        <taxon>Embryophyta</taxon>
        <taxon>Tracheophyta</taxon>
        <taxon>Spermatophyta</taxon>
        <taxon>Magnoliopsida</taxon>
        <taxon>eudicotyledons</taxon>
        <taxon>Gunneridae</taxon>
        <taxon>Pentapetalae</taxon>
        <taxon>rosids</taxon>
        <taxon>fabids</taxon>
        <taxon>Rosales</taxon>
        <taxon>Rosaceae</taxon>
        <taxon>Rosoideae</taxon>
        <taxon>Rosoideae incertae sedis</taxon>
        <taxon>Rubus</taxon>
    </lineage>
</organism>
<comment type="caution">
    <text evidence="1">The sequence shown here is derived from an EMBL/GenBank/DDBJ whole genome shotgun (WGS) entry which is preliminary data.</text>
</comment>
<dbReference type="AlphaFoldDB" id="A0AAW1VQ03"/>
<keyword evidence="2" id="KW-1185">Reference proteome</keyword>